<gene>
    <name evidence="2" type="ORF">TCEB3V08_LOCUS5070</name>
</gene>
<feature type="region of interest" description="Disordered" evidence="1">
    <location>
        <begin position="261"/>
        <end position="294"/>
    </location>
</feature>
<name>A0A7R9CP96_TIMCR</name>
<dbReference type="GO" id="GO:0098855">
    <property type="term" value="C:HCN channel complex"/>
    <property type="evidence" value="ECO:0007669"/>
    <property type="project" value="TreeGrafter"/>
</dbReference>
<dbReference type="GO" id="GO:0035725">
    <property type="term" value="P:sodium ion transmembrane transport"/>
    <property type="evidence" value="ECO:0007669"/>
    <property type="project" value="TreeGrafter"/>
</dbReference>
<dbReference type="GO" id="GO:0003254">
    <property type="term" value="P:regulation of membrane depolarization"/>
    <property type="evidence" value="ECO:0007669"/>
    <property type="project" value="TreeGrafter"/>
</dbReference>
<dbReference type="AlphaFoldDB" id="A0A7R9CP96"/>
<dbReference type="PANTHER" id="PTHR45689:SF5">
    <property type="entry name" value="I[[H]] CHANNEL, ISOFORM E"/>
    <property type="match status" value="1"/>
</dbReference>
<sequence>MNCAVHTFLVYKCLCYRVAGIMQQDNAEQVILDPKLIAKHYLKTWFFLDLISSIPLDYIFLIFNQGSLSLYPVTEKIIVFDKYKDAWTKDYEKYVDLVKFLGENVKVDTRDDATSSYDEVHVSIRSYVLDAESRGKGVIRVVSYDTDVYVLLVYWVYQEHLDSRVLMERWDGTVLDINSTSSKLGQKCLQLLGMHALIGCDTTSRWSYQDKFEEMDQNDDFDSPKDEDYNEDCNQDESVESDSLNYERISVRVSKSFTQDERCGSCASPSFSVLSDYSDSPGSSDTSANGKKFT</sequence>
<dbReference type="EMBL" id="OC317880">
    <property type="protein sequence ID" value="CAD7399537.1"/>
    <property type="molecule type" value="Genomic_DNA"/>
</dbReference>
<accession>A0A7R9CP96</accession>
<dbReference type="GO" id="GO:0005249">
    <property type="term" value="F:voltage-gated potassium channel activity"/>
    <property type="evidence" value="ECO:0007669"/>
    <property type="project" value="TreeGrafter"/>
</dbReference>
<dbReference type="InterPro" id="IPR051413">
    <property type="entry name" value="K/Na_HCN_channel"/>
</dbReference>
<evidence type="ECO:0000313" key="2">
    <source>
        <dbReference type="EMBL" id="CAD7399537.1"/>
    </source>
</evidence>
<evidence type="ECO:0000256" key="1">
    <source>
        <dbReference type="SAM" id="MobiDB-lite"/>
    </source>
</evidence>
<feature type="region of interest" description="Disordered" evidence="1">
    <location>
        <begin position="216"/>
        <end position="245"/>
    </location>
</feature>
<reference evidence="2" key="1">
    <citation type="submission" date="2020-11" db="EMBL/GenBank/DDBJ databases">
        <authorList>
            <person name="Tran Van P."/>
        </authorList>
    </citation>
    <scope>NUCLEOTIDE SEQUENCE</scope>
</reference>
<feature type="compositionally biased region" description="Acidic residues" evidence="1">
    <location>
        <begin position="228"/>
        <end position="240"/>
    </location>
</feature>
<feature type="compositionally biased region" description="Polar residues" evidence="1">
    <location>
        <begin position="267"/>
        <end position="294"/>
    </location>
</feature>
<dbReference type="PANTHER" id="PTHR45689">
    <property type="entry name" value="I[[H]] CHANNEL, ISOFORM E"/>
    <property type="match status" value="1"/>
</dbReference>
<protein>
    <submittedName>
        <fullName evidence="2">Uncharacterized protein</fullName>
    </submittedName>
</protein>
<organism evidence="2">
    <name type="scientific">Timema cristinae</name>
    <name type="common">Walking stick</name>
    <dbReference type="NCBI Taxonomy" id="61476"/>
    <lineage>
        <taxon>Eukaryota</taxon>
        <taxon>Metazoa</taxon>
        <taxon>Ecdysozoa</taxon>
        <taxon>Arthropoda</taxon>
        <taxon>Hexapoda</taxon>
        <taxon>Insecta</taxon>
        <taxon>Pterygota</taxon>
        <taxon>Neoptera</taxon>
        <taxon>Polyneoptera</taxon>
        <taxon>Phasmatodea</taxon>
        <taxon>Timematodea</taxon>
        <taxon>Timematoidea</taxon>
        <taxon>Timematidae</taxon>
        <taxon>Timema</taxon>
    </lineage>
</organism>
<proteinExistence type="predicted"/>